<comment type="caution">
    <text evidence="2">The sequence shown here is derived from an EMBL/GenBank/DDBJ whole genome shotgun (WGS) entry which is preliminary data.</text>
</comment>
<dbReference type="InterPro" id="IPR036513">
    <property type="entry name" value="STAS_dom_sf"/>
</dbReference>
<keyword evidence="3" id="KW-1185">Reference proteome</keyword>
<dbReference type="InterPro" id="IPR002645">
    <property type="entry name" value="STAS_dom"/>
</dbReference>
<accession>A0ABU4SH66</accession>
<dbReference type="InterPro" id="IPR058548">
    <property type="entry name" value="MlaB-like_STAS"/>
</dbReference>
<organism evidence="2 3">
    <name type="scientific">Xenorhabdus littoralis</name>
    <dbReference type="NCBI Taxonomy" id="2582835"/>
    <lineage>
        <taxon>Bacteria</taxon>
        <taxon>Pseudomonadati</taxon>
        <taxon>Pseudomonadota</taxon>
        <taxon>Gammaproteobacteria</taxon>
        <taxon>Enterobacterales</taxon>
        <taxon>Morganellaceae</taxon>
        <taxon>Xenorhabdus</taxon>
    </lineage>
</organism>
<dbReference type="PANTHER" id="PTHR35849:SF1">
    <property type="entry name" value="INTERMEMBRANE PHOSPHOLIPID TRANSPORT SYSTEM BINDING PROTEIN MLAB"/>
    <property type="match status" value="1"/>
</dbReference>
<sequence length="127" mass="14115">MEKSPVDSNIVSEEIADKETAIKETAIKETVSWEKVDNTLFLKGTLDRDSLLPLWQQKESALAGVDNIEVSQLNRVDTTGLALFVRLKGEWQQSGRTLTLSGVGERLKTLIDLYGLQNLLDDSQPKA</sequence>
<evidence type="ECO:0000259" key="1">
    <source>
        <dbReference type="PROSITE" id="PS50801"/>
    </source>
</evidence>
<dbReference type="PROSITE" id="PS50801">
    <property type="entry name" value="STAS"/>
    <property type="match status" value="1"/>
</dbReference>
<dbReference type="PANTHER" id="PTHR35849">
    <property type="entry name" value="BLR2341 PROTEIN"/>
    <property type="match status" value="1"/>
</dbReference>
<dbReference type="Pfam" id="PF13466">
    <property type="entry name" value="STAS_2"/>
    <property type="match status" value="1"/>
</dbReference>
<gene>
    <name evidence="2" type="primary">mlaB</name>
    <name evidence="2" type="ORF">FE394_01995</name>
</gene>
<reference evidence="3" key="1">
    <citation type="journal article" date="2024" name="Toxins">
        <title>Genome Sequence Analysis of Native Xenorhabdus Strains Isolated from Entomopathogenic Nematodes in Argentina.</title>
        <authorList>
            <person name="Palma L."/>
            <person name="Frizzo L."/>
            <person name="Kaiser S."/>
            <person name="Berry C."/>
            <person name="Caballero P."/>
            <person name="Bode H.B."/>
            <person name="Del Valle E.E."/>
        </authorList>
    </citation>
    <scope>NUCLEOTIDE SEQUENCE [LARGE SCALE GENOMIC DNA]</scope>
    <source>
        <strain evidence="3">Reich</strain>
    </source>
</reference>
<evidence type="ECO:0000313" key="3">
    <source>
        <dbReference type="Proteomes" id="UP001271640"/>
    </source>
</evidence>
<name>A0ABU4SH66_9GAMM</name>
<proteinExistence type="predicted"/>
<protein>
    <submittedName>
        <fullName evidence="2">Lipid asymmetry maintenance protein MlaB</fullName>
    </submittedName>
</protein>
<evidence type="ECO:0000313" key="2">
    <source>
        <dbReference type="EMBL" id="MDX7997997.1"/>
    </source>
</evidence>
<dbReference type="NCBIfam" id="NF033618">
    <property type="entry name" value="mlaB_1"/>
    <property type="match status" value="1"/>
</dbReference>
<dbReference type="Proteomes" id="UP001271640">
    <property type="component" value="Unassembled WGS sequence"/>
</dbReference>
<feature type="domain" description="STAS" evidence="1">
    <location>
        <begin position="68"/>
        <end position="127"/>
    </location>
</feature>
<dbReference type="SUPFAM" id="SSF52091">
    <property type="entry name" value="SpoIIaa-like"/>
    <property type="match status" value="1"/>
</dbReference>
<dbReference type="EMBL" id="VCDP01000005">
    <property type="protein sequence ID" value="MDX7997997.1"/>
    <property type="molecule type" value="Genomic_DNA"/>
</dbReference>
<dbReference type="Gene3D" id="3.30.750.24">
    <property type="entry name" value="STAS domain"/>
    <property type="match status" value="1"/>
</dbReference>
<dbReference type="InterPro" id="IPR052746">
    <property type="entry name" value="MlaB_ABC_Transporter"/>
</dbReference>
<dbReference type="InterPro" id="IPR049743">
    <property type="entry name" value="MlaB"/>
</dbReference>